<protein>
    <submittedName>
        <fullName evidence="3">Uncharacterized protein</fullName>
    </submittedName>
</protein>
<feature type="signal peptide" evidence="2">
    <location>
        <begin position="1"/>
        <end position="22"/>
    </location>
</feature>
<feature type="non-terminal residue" evidence="3">
    <location>
        <position position="62"/>
    </location>
</feature>
<dbReference type="PaxDb" id="73239-Q7RGL5"/>
<keyword evidence="2" id="KW-0732">Signal</keyword>
<evidence type="ECO:0000313" key="4">
    <source>
        <dbReference type="Proteomes" id="UP000008553"/>
    </source>
</evidence>
<sequence>TKMKRVYFVLCVLFSILNINFSEENSPHRENDSSIFYYGLINNTYITANVILCIFETILHMI</sequence>
<keyword evidence="4" id="KW-1185">Reference proteome</keyword>
<gene>
    <name evidence="3" type="ORF">PY04331</name>
</gene>
<dbReference type="Proteomes" id="UP000008553">
    <property type="component" value="Unassembled WGS sequence"/>
</dbReference>
<dbReference type="AlphaFoldDB" id="Q7RGL5"/>
<accession>Q7RGL5</accession>
<evidence type="ECO:0000256" key="2">
    <source>
        <dbReference type="SAM" id="SignalP"/>
    </source>
</evidence>
<comment type="caution">
    <text evidence="3">The sequence shown here is derived from an EMBL/GenBank/DDBJ whole genome shotgun (WGS) entry which is preliminary data.</text>
</comment>
<keyword evidence="1" id="KW-1133">Transmembrane helix</keyword>
<feature type="transmembrane region" description="Helical" evidence="1">
    <location>
        <begin position="38"/>
        <end position="59"/>
    </location>
</feature>
<name>Q7RGL5_PLAYO</name>
<evidence type="ECO:0000256" key="1">
    <source>
        <dbReference type="SAM" id="Phobius"/>
    </source>
</evidence>
<proteinExistence type="predicted"/>
<dbReference type="InParanoid" id="Q7RGL5"/>
<keyword evidence="1" id="KW-0472">Membrane</keyword>
<feature type="chain" id="PRO_5004290525" evidence="2">
    <location>
        <begin position="23"/>
        <end position="62"/>
    </location>
</feature>
<keyword evidence="1" id="KW-0812">Transmembrane</keyword>
<organism evidence="3 4">
    <name type="scientific">Plasmodium yoelii yoelii</name>
    <dbReference type="NCBI Taxonomy" id="73239"/>
    <lineage>
        <taxon>Eukaryota</taxon>
        <taxon>Sar</taxon>
        <taxon>Alveolata</taxon>
        <taxon>Apicomplexa</taxon>
        <taxon>Aconoidasida</taxon>
        <taxon>Haemosporida</taxon>
        <taxon>Plasmodiidae</taxon>
        <taxon>Plasmodium</taxon>
        <taxon>Plasmodium (Vinckeia)</taxon>
    </lineage>
</organism>
<dbReference type="EMBL" id="AABL01001306">
    <property type="protein sequence ID" value="EAA16179.1"/>
    <property type="molecule type" value="Genomic_DNA"/>
</dbReference>
<reference evidence="3 4" key="1">
    <citation type="journal article" date="2002" name="Nature">
        <title>Genome sequence and comparative analysis of the model rodent malaria parasite Plasmodium yoelii yoelii.</title>
        <authorList>
            <person name="Carlton J.M."/>
            <person name="Angiuoli S.V."/>
            <person name="Suh B.B."/>
            <person name="Kooij T.W."/>
            <person name="Pertea M."/>
            <person name="Silva J.C."/>
            <person name="Ermolaeva M.D."/>
            <person name="Allen J.E."/>
            <person name="Selengut J.D."/>
            <person name="Koo H.L."/>
            <person name="Peterson J.D."/>
            <person name="Pop M."/>
            <person name="Kosack D.S."/>
            <person name="Shumway M.F."/>
            <person name="Bidwell S.L."/>
            <person name="Shallom S.J."/>
            <person name="van Aken S.E."/>
            <person name="Riedmuller S.B."/>
            <person name="Feldblyum T.V."/>
            <person name="Cho J.K."/>
            <person name="Quackenbush J."/>
            <person name="Sedegah M."/>
            <person name="Shoaibi A."/>
            <person name="Cummings L.M."/>
            <person name="Florens L."/>
            <person name="Yates J.R."/>
            <person name="Raine J.D."/>
            <person name="Sinden R.E."/>
            <person name="Harris M.A."/>
            <person name="Cunningham D.A."/>
            <person name="Preiser P.R."/>
            <person name="Bergman L.W."/>
            <person name="Vaidya A.B."/>
            <person name="van Lin L.H."/>
            <person name="Janse C.J."/>
            <person name="Waters A.P."/>
            <person name="Smith H.O."/>
            <person name="White O.R."/>
            <person name="Salzberg S.L."/>
            <person name="Venter J.C."/>
            <person name="Fraser C.M."/>
            <person name="Hoffman S.L."/>
            <person name="Gardner M.J."/>
            <person name="Carucci D.J."/>
        </authorList>
    </citation>
    <scope>NUCLEOTIDE SEQUENCE [LARGE SCALE GENOMIC DNA]</scope>
    <source>
        <strain evidence="3 4">17XNL</strain>
    </source>
</reference>
<evidence type="ECO:0000313" key="3">
    <source>
        <dbReference type="EMBL" id="EAA16179.1"/>
    </source>
</evidence>
<feature type="non-terminal residue" evidence="3">
    <location>
        <position position="1"/>
    </location>
</feature>